<dbReference type="OrthoDB" id="22187at10239"/>
<organism evidence="1 2">
    <name type="scientific">Caulobacter phage CcrColossus</name>
    <dbReference type="NCBI Taxonomy" id="1211640"/>
    <lineage>
        <taxon>Viruses</taxon>
        <taxon>Duplodnaviria</taxon>
        <taxon>Heunggongvirae</taxon>
        <taxon>Uroviricota</taxon>
        <taxon>Caudoviricetes</taxon>
        <taxon>Jeanschmidtviridae</taxon>
        <taxon>Colossusvirus</taxon>
        <taxon>Colossusvirus colossus</taxon>
    </lineage>
</organism>
<accession>K4JSG5</accession>
<reference evidence="1 2" key="1">
    <citation type="journal article" date="2012" name="BMC Genomics">
        <title>The Caulobacter crescentus phage phiCbK: genomics of a canonical phage.</title>
        <authorList>
            <person name="Gill J.J."/>
            <person name="Berry J.D."/>
            <person name="Russell W.K."/>
            <person name="Lessor L."/>
            <person name="Escobar Garcia D.A."/>
            <person name="Hernandez D."/>
            <person name="Kane A."/>
            <person name="Keene J."/>
            <person name="Maddox M."/>
            <person name="Martin R."/>
            <person name="Mohan S."/>
            <person name="Thorn A.M."/>
            <person name="Russell D.H."/>
            <person name="Young R."/>
        </authorList>
    </citation>
    <scope>NUCLEOTIDE SEQUENCE [LARGE SCALE GENOMIC DNA]</scope>
</reference>
<name>K4JSG5_9CAUD</name>
<evidence type="ECO:0000313" key="1">
    <source>
        <dbReference type="EMBL" id="AFU88051.1"/>
    </source>
</evidence>
<keyword evidence="2" id="KW-1185">Reference proteome</keyword>
<proteinExistence type="predicted"/>
<dbReference type="KEGG" id="vg:13995109"/>
<sequence length="124" mass="13769">MSKTITIYDGAIEANHVGSFVKMGEAFQVIRPGYDAQGNPRAAWTQIVHDGIPIFEEKVKGPLSAATRSFDRQWAQVIGDDRDLMLRALEACKKEHRAKFRDGRSGVEPAPTIHDTRIGTNYVA</sequence>
<dbReference type="Proteomes" id="UP000000463">
    <property type="component" value="Segment"/>
</dbReference>
<dbReference type="RefSeq" id="YP_006988415.1">
    <property type="nucleotide sequence ID" value="NC_019406.1"/>
</dbReference>
<evidence type="ECO:0000313" key="2">
    <source>
        <dbReference type="Proteomes" id="UP000000463"/>
    </source>
</evidence>
<gene>
    <name evidence="1" type="ORF">CcrColossus_gp181</name>
</gene>
<protein>
    <submittedName>
        <fullName evidence="1">Uncharacterized protein</fullName>
    </submittedName>
</protein>
<dbReference type="GeneID" id="13995109"/>
<dbReference type="EMBL" id="JX100810">
    <property type="protein sequence ID" value="AFU88051.1"/>
    <property type="molecule type" value="Genomic_DNA"/>
</dbReference>